<dbReference type="Proteomes" id="UP000631553">
    <property type="component" value="Unassembled WGS sequence"/>
</dbReference>
<reference evidence="2 3" key="1">
    <citation type="submission" date="2020-07" db="EMBL/GenBank/DDBJ databases">
        <title>Sequencing the genomes of 1000 actinobacteria strains.</title>
        <authorList>
            <person name="Klenk H.-P."/>
        </authorList>
    </citation>
    <scope>NUCLEOTIDE SEQUENCE [LARGE SCALE GENOMIC DNA]</scope>
    <source>
        <strain evidence="2 3">DSM 43814</strain>
    </source>
</reference>
<name>A0ABX2RQY1_9ACTN</name>
<accession>A0ABX2RQY1</accession>
<organism evidence="2 3">
    <name type="scientific">Micromonospora purpureochromogenes</name>
    <dbReference type="NCBI Taxonomy" id="47872"/>
    <lineage>
        <taxon>Bacteria</taxon>
        <taxon>Bacillati</taxon>
        <taxon>Actinomycetota</taxon>
        <taxon>Actinomycetes</taxon>
        <taxon>Micromonosporales</taxon>
        <taxon>Micromonosporaceae</taxon>
        <taxon>Micromonospora</taxon>
    </lineage>
</organism>
<dbReference type="Pfam" id="PF09414">
    <property type="entry name" value="RNA_ligase"/>
    <property type="match status" value="1"/>
</dbReference>
<evidence type="ECO:0000313" key="3">
    <source>
        <dbReference type="Proteomes" id="UP000631553"/>
    </source>
</evidence>
<dbReference type="Gene3D" id="3.30.470.30">
    <property type="entry name" value="DNA ligase/mRNA capping enzyme"/>
    <property type="match status" value="1"/>
</dbReference>
<gene>
    <name evidence="2" type="ORF">HDA35_004773</name>
</gene>
<dbReference type="EMBL" id="JACCCQ010000001">
    <property type="protein sequence ID" value="NYF58942.1"/>
    <property type="molecule type" value="Genomic_DNA"/>
</dbReference>
<evidence type="ECO:0000313" key="2">
    <source>
        <dbReference type="EMBL" id="NYF58942.1"/>
    </source>
</evidence>
<sequence length="261" mass="29050">MPSFDIRSADLRAVNSMTKYPSIPTYHALDPRDGGLREEVVEFAGPVTLTEKVDGTNSRIILTPDGRYLIGSREELLHARGDLIANPALGIVDALRGLAERLRTDAPADRFTVYYLEVYGGKVTGASKHYTDSRRVGHRLFDIAEFDGYADLLARSPEQLAAWRDGGGQRWLDERELLTRAEAYGLATVPRLATVDAAELPRDLDKTYAFLTDHLPHTLVALDGVPGRSEGLVLRDADRSVIAKARFQDYERSRRRRSGGR</sequence>
<evidence type="ECO:0000259" key="1">
    <source>
        <dbReference type="Pfam" id="PF09414"/>
    </source>
</evidence>
<comment type="caution">
    <text evidence="2">The sequence shown here is derived from an EMBL/GenBank/DDBJ whole genome shotgun (WGS) entry which is preliminary data.</text>
</comment>
<feature type="domain" description="RNA ligase" evidence="1">
    <location>
        <begin position="46"/>
        <end position="245"/>
    </location>
</feature>
<dbReference type="SUPFAM" id="SSF56091">
    <property type="entry name" value="DNA ligase/mRNA capping enzyme, catalytic domain"/>
    <property type="match status" value="1"/>
</dbReference>
<dbReference type="InterPro" id="IPR021122">
    <property type="entry name" value="RNA_ligase_dom_REL/Rnl2"/>
</dbReference>
<protein>
    <recommendedName>
        <fullName evidence="1">RNA ligase domain-containing protein</fullName>
    </recommendedName>
</protein>
<proteinExistence type="predicted"/>
<dbReference type="RefSeq" id="WP_308495182.1">
    <property type="nucleotide sequence ID" value="NZ_JACCCQ010000001.1"/>
</dbReference>
<keyword evidence="3" id="KW-1185">Reference proteome</keyword>